<sequence length="244" mass="27939">MSNKPVEYTFSDEVLVEDRDAVLNSFLFQNWLAHAQKNFIISKIHFSSVDYRFKNHSPLFIKLTATATLPDGKPVHGIVLVRGNAVGVLVVLRCEGKPYLLLVRQPRFAISEPESLEMPAGILDWSKDYRKVALSELKEEAMIDATDDELIDLTGFYTDGKLDGHAGSCGLLDERIRLYAIERDVTPEELKRLDGRNQEYTDENEWIKTVVLPYEEAGKQFIDHKNLLAMFMYERYLSAQGRHL</sequence>
<evidence type="ECO:0000256" key="4">
    <source>
        <dbReference type="ARBA" id="ARBA00016377"/>
    </source>
</evidence>
<accession>A0A2M9A8T2</accession>
<dbReference type="EMBL" id="PGEX01000001">
    <property type="protein sequence ID" value="PJJ42017.1"/>
    <property type="molecule type" value="Genomic_DNA"/>
</dbReference>
<evidence type="ECO:0000259" key="8">
    <source>
        <dbReference type="PROSITE" id="PS51462"/>
    </source>
</evidence>
<dbReference type="OrthoDB" id="9806150at2"/>
<dbReference type="GO" id="GO:0080041">
    <property type="term" value="F:ADP-ribose pyrophosphohydrolase activity"/>
    <property type="evidence" value="ECO:0007669"/>
    <property type="project" value="TreeGrafter"/>
</dbReference>
<protein>
    <recommendedName>
        <fullName evidence="4">GDP-mannose pyrophosphatase</fullName>
    </recommendedName>
    <alternativeName>
        <fullName evidence="6">GDP-mannose hydrolase</fullName>
    </alternativeName>
    <alternativeName>
        <fullName evidence="7">GDPMK</fullName>
    </alternativeName>
</protein>
<dbReference type="RefSeq" id="WP_100425911.1">
    <property type="nucleotide sequence ID" value="NZ_PGEX01000001.1"/>
</dbReference>
<feature type="domain" description="Nudix hydrolase" evidence="8">
    <location>
        <begin position="81"/>
        <end position="234"/>
    </location>
</feature>
<evidence type="ECO:0000256" key="2">
    <source>
        <dbReference type="ARBA" id="ARBA00001946"/>
    </source>
</evidence>
<dbReference type="SUPFAM" id="SSF55811">
    <property type="entry name" value="Nudix"/>
    <property type="match status" value="1"/>
</dbReference>
<evidence type="ECO:0000313" key="10">
    <source>
        <dbReference type="Proteomes" id="UP000231134"/>
    </source>
</evidence>
<dbReference type="GO" id="GO:0006753">
    <property type="term" value="P:nucleoside phosphate metabolic process"/>
    <property type="evidence" value="ECO:0007669"/>
    <property type="project" value="TreeGrafter"/>
</dbReference>
<dbReference type="CDD" id="cd03424">
    <property type="entry name" value="NUDIX_ADPRase_Nudt5_UGPPase_Nudt14"/>
    <property type="match status" value="1"/>
</dbReference>
<dbReference type="PANTHER" id="PTHR11839">
    <property type="entry name" value="UDP/ADP-SUGAR PYROPHOSPHATASE"/>
    <property type="match status" value="1"/>
</dbReference>
<comment type="catalytic activity">
    <reaction evidence="1">
        <text>GDP-alpha-D-mannose + H2O = alpha-D-mannose 1-phosphate + GMP + 2 H(+)</text>
        <dbReference type="Rhea" id="RHEA:27978"/>
        <dbReference type="ChEBI" id="CHEBI:15377"/>
        <dbReference type="ChEBI" id="CHEBI:15378"/>
        <dbReference type="ChEBI" id="CHEBI:57527"/>
        <dbReference type="ChEBI" id="CHEBI:58115"/>
        <dbReference type="ChEBI" id="CHEBI:58409"/>
    </reaction>
</comment>
<evidence type="ECO:0000256" key="6">
    <source>
        <dbReference type="ARBA" id="ARBA00032162"/>
    </source>
</evidence>
<evidence type="ECO:0000256" key="7">
    <source>
        <dbReference type="ARBA" id="ARBA00032272"/>
    </source>
</evidence>
<dbReference type="InterPro" id="IPR015797">
    <property type="entry name" value="NUDIX_hydrolase-like_dom_sf"/>
</dbReference>
<dbReference type="Proteomes" id="UP000231134">
    <property type="component" value="Unassembled WGS sequence"/>
</dbReference>
<dbReference type="PROSITE" id="PS51462">
    <property type="entry name" value="NUDIX"/>
    <property type="match status" value="1"/>
</dbReference>
<reference evidence="9 10" key="1">
    <citation type="submission" date="2017-11" db="EMBL/GenBank/DDBJ databases">
        <title>Animal gut microbial communities from fecal samples from Wisconsin, USA.</title>
        <authorList>
            <person name="Neumann A."/>
        </authorList>
    </citation>
    <scope>NUCLEOTIDE SEQUENCE [LARGE SCALE GENOMIC DNA]</scope>
    <source>
        <strain evidence="9 10">UWS3</strain>
    </source>
</reference>
<dbReference type="GO" id="GO:0019693">
    <property type="term" value="P:ribose phosphate metabolic process"/>
    <property type="evidence" value="ECO:0007669"/>
    <property type="project" value="TreeGrafter"/>
</dbReference>
<evidence type="ECO:0000256" key="3">
    <source>
        <dbReference type="ARBA" id="ARBA00007275"/>
    </source>
</evidence>
<evidence type="ECO:0000313" key="9">
    <source>
        <dbReference type="EMBL" id="PJJ42017.1"/>
    </source>
</evidence>
<evidence type="ECO:0000256" key="5">
    <source>
        <dbReference type="ARBA" id="ARBA00022801"/>
    </source>
</evidence>
<dbReference type="AlphaFoldDB" id="A0A2M9A8T2"/>
<comment type="similarity">
    <text evidence="3">Belongs to the Nudix hydrolase family. NudK subfamily.</text>
</comment>
<name>A0A2M9A8T2_9BACT</name>
<keyword evidence="10" id="KW-1185">Reference proteome</keyword>
<dbReference type="PANTHER" id="PTHR11839:SF18">
    <property type="entry name" value="NUDIX HYDROLASE DOMAIN-CONTAINING PROTEIN"/>
    <property type="match status" value="1"/>
</dbReference>
<comment type="caution">
    <text evidence="9">The sequence shown here is derived from an EMBL/GenBank/DDBJ whole genome shotgun (WGS) entry which is preliminary data.</text>
</comment>
<dbReference type="Gene3D" id="3.90.79.10">
    <property type="entry name" value="Nucleoside Triphosphate Pyrophosphohydrolase"/>
    <property type="match status" value="1"/>
</dbReference>
<evidence type="ECO:0000256" key="1">
    <source>
        <dbReference type="ARBA" id="ARBA00000847"/>
    </source>
</evidence>
<keyword evidence="5" id="KW-0378">Hydrolase</keyword>
<organism evidence="9 10">
    <name type="scientific">Hallerella succinigenes</name>
    <dbReference type="NCBI Taxonomy" id="1896222"/>
    <lineage>
        <taxon>Bacteria</taxon>
        <taxon>Pseudomonadati</taxon>
        <taxon>Fibrobacterota</taxon>
        <taxon>Fibrobacteria</taxon>
        <taxon>Fibrobacterales</taxon>
        <taxon>Fibrobacteraceae</taxon>
        <taxon>Hallerella</taxon>
    </lineage>
</organism>
<comment type="cofactor">
    <cofactor evidence="2">
        <name>Mg(2+)</name>
        <dbReference type="ChEBI" id="CHEBI:18420"/>
    </cofactor>
</comment>
<dbReference type="Pfam" id="PF00293">
    <property type="entry name" value="NUDIX"/>
    <property type="match status" value="1"/>
</dbReference>
<proteinExistence type="inferred from homology"/>
<dbReference type="GO" id="GO:0080042">
    <property type="term" value="F:ADP-glucose pyrophosphohydrolase activity"/>
    <property type="evidence" value="ECO:0007669"/>
    <property type="project" value="TreeGrafter"/>
</dbReference>
<dbReference type="InterPro" id="IPR000086">
    <property type="entry name" value="NUDIX_hydrolase_dom"/>
</dbReference>
<gene>
    <name evidence="9" type="ORF">BGX16_2031</name>
</gene>